<dbReference type="AlphaFoldDB" id="A0A9P9WKU6"/>
<organism evidence="3 4">
    <name type="scientific">Neoarthrinium moseri</name>
    <dbReference type="NCBI Taxonomy" id="1658444"/>
    <lineage>
        <taxon>Eukaryota</taxon>
        <taxon>Fungi</taxon>
        <taxon>Dikarya</taxon>
        <taxon>Ascomycota</taxon>
        <taxon>Pezizomycotina</taxon>
        <taxon>Sordariomycetes</taxon>
        <taxon>Xylariomycetidae</taxon>
        <taxon>Amphisphaeriales</taxon>
        <taxon>Apiosporaceae</taxon>
        <taxon>Neoarthrinium</taxon>
    </lineage>
</organism>
<feature type="compositionally biased region" description="Low complexity" evidence="2">
    <location>
        <begin position="1"/>
        <end position="11"/>
    </location>
</feature>
<proteinExistence type="inferred from homology"/>
<comment type="caution">
    <text evidence="3">The sequence shown here is derived from an EMBL/GenBank/DDBJ whole genome shotgun (WGS) entry which is preliminary data.</text>
</comment>
<name>A0A9P9WKU6_9PEZI</name>
<feature type="region of interest" description="Disordered" evidence="2">
    <location>
        <begin position="1"/>
        <end position="108"/>
    </location>
</feature>
<evidence type="ECO:0000256" key="2">
    <source>
        <dbReference type="SAM" id="MobiDB-lite"/>
    </source>
</evidence>
<reference evidence="3" key="1">
    <citation type="submission" date="2021-03" db="EMBL/GenBank/DDBJ databases">
        <title>Revisited historic fungal species revealed as producer of novel bioactive compounds through whole genome sequencing and comparative genomics.</title>
        <authorList>
            <person name="Vignolle G.A."/>
            <person name="Hochenegger N."/>
            <person name="Mach R.L."/>
            <person name="Mach-Aigner A.R."/>
            <person name="Javad Rahimi M."/>
            <person name="Salim K.A."/>
            <person name="Chan C.M."/>
            <person name="Lim L.B.L."/>
            <person name="Cai F."/>
            <person name="Druzhinina I.S."/>
            <person name="U'Ren J.M."/>
            <person name="Derntl C."/>
        </authorList>
    </citation>
    <scope>NUCLEOTIDE SEQUENCE</scope>
    <source>
        <strain evidence="3">TUCIM 5799</strain>
    </source>
</reference>
<dbReference type="InterPro" id="IPR000529">
    <property type="entry name" value="Ribosomal_bS6"/>
</dbReference>
<evidence type="ECO:0000256" key="1">
    <source>
        <dbReference type="ARBA" id="ARBA00009512"/>
    </source>
</evidence>
<evidence type="ECO:0000313" key="4">
    <source>
        <dbReference type="Proteomes" id="UP000829685"/>
    </source>
</evidence>
<evidence type="ECO:0008006" key="5">
    <source>
        <dbReference type="Google" id="ProtNLM"/>
    </source>
</evidence>
<sequence length="338" mass="37752">MASHPPTFTRGRGPRRGEQTGGGSGHPCNRRRIFCASAAQRRHTLHRIATDRKNTRTDGRLENEKRTTSSANPLPSHRHRRPERHPPDRHSSSRPTDRSQERDASRCGSRDATMLYELIGIARPGNLAEVKEYVYMHPYAESHALQPCPSILLYPHEPRRIHVRPQVVTETLPSPPTDMLFFATLPLFWTQSTTPSAIHFPPLPRILPSPFPPTPHSNMCTSGGDSRTQRLTLGSSPSNRIVMAAGNLILQQRGVIRGVSNWGVFSLPKPTSVHQMRHKTGHYFALRFDASIATQEAVRRVLANDPRMIRYSSVKLGDGKLTTLSKFGADGARGPEGW</sequence>
<protein>
    <recommendedName>
        <fullName evidence="5">Ribosomal protein S6</fullName>
    </recommendedName>
</protein>
<dbReference type="EMBL" id="JAFIMR010000017">
    <property type="protein sequence ID" value="KAI1868170.1"/>
    <property type="molecule type" value="Genomic_DNA"/>
</dbReference>
<dbReference type="InterPro" id="IPR014717">
    <property type="entry name" value="Transl_elong_EF1B/ribsomal_bS6"/>
</dbReference>
<dbReference type="GO" id="GO:0003735">
    <property type="term" value="F:structural constituent of ribosome"/>
    <property type="evidence" value="ECO:0007669"/>
    <property type="project" value="InterPro"/>
</dbReference>
<feature type="compositionally biased region" description="Basic and acidic residues" evidence="2">
    <location>
        <begin position="84"/>
        <end position="108"/>
    </location>
</feature>
<dbReference type="GO" id="GO:0006412">
    <property type="term" value="P:translation"/>
    <property type="evidence" value="ECO:0007669"/>
    <property type="project" value="InterPro"/>
</dbReference>
<dbReference type="GO" id="GO:0070181">
    <property type="term" value="F:small ribosomal subunit rRNA binding"/>
    <property type="evidence" value="ECO:0007669"/>
    <property type="project" value="TreeGrafter"/>
</dbReference>
<dbReference type="CDD" id="cd15465">
    <property type="entry name" value="bS6_mito"/>
    <property type="match status" value="1"/>
</dbReference>
<feature type="compositionally biased region" description="Basic and acidic residues" evidence="2">
    <location>
        <begin position="48"/>
        <end position="67"/>
    </location>
</feature>
<dbReference type="GO" id="GO:0005763">
    <property type="term" value="C:mitochondrial small ribosomal subunit"/>
    <property type="evidence" value="ECO:0007669"/>
    <property type="project" value="TreeGrafter"/>
</dbReference>
<dbReference type="PANTHER" id="PTHR21011:SF1">
    <property type="entry name" value="SMALL RIBOSOMAL SUBUNIT PROTEIN BS6M"/>
    <property type="match status" value="1"/>
</dbReference>
<comment type="similarity">
    <text evidence="1">Belongs to the bacterial ribosomal protein bS6 family.</text>
</comment>
<keyword evidence="4" id="KW-1185">Reference proteome</keyword>
<gene>
    <name evidence="3" type="ORF">JX265_006993</name>
</gene>
<dbReference type="InterPro" id="IPR035980">
    <property type="entry name" value="Ribosomal_bS6_sf"/>
</dbReference>
<evidence type="ECO:0000313" key="3">
    <source>
        <dbReference type="EMBL" id="KAI1868170.1"/>
    </source>
</evidence>
<dbReference type="SUPFAM" id="SSF54995">
    <property type="entry name" value="Ribosomal protein S6"/>
    <property type="match status" value="1"/>
</dbReference>
<dbReference type="Proteomes" id="UP000829685">
    <property type="component" value="Unassembled WGS sequence"/>
</dbReference>
<dbReference type="Gene3D" id="3.30.70.60">
    <property type="match status" value="1"/>
</dbReference>
<dbReference type="Pfam" id="PF01250">
    <property type="entry name" value="Ribosomal_S6"/>
    <property type="match status" value="1"/>
</dbReference>
<accession>A0A9P9WKU6</accession>
<dbReference type="PANTHER" id="PTHR21011">
    <property type="entry name" value="MITOCHONDRIAL 28S RIBOSOMAL PROTEIN S6"/>
    <property type="match status" value="1"/>
</dbReference>